<organism evidence="1 2">
    <name type="scientific">Microbacterium aquilitoris</name>
    <dbReference type="NCBI Taxonomy" id="3067307"/>
    <lineage>
        <taxon>Bacteria</taxon>
        <taxon>Bacillati</taxon>
        <taxon>Actinomycetota</taxon>
        <taxon>Actinomycetes</taxon>
        <taxon>Micrococcales</taxon>
        <taxon>Microbacteriaceae</taxon>
        <taxon>Microbacterium</taxon>
    </lineage>
</organism>
<protein>
    <submittedName>
        <fullName evidence="1">Uncharacterized protein</fullName>
    </submittedName>
</protein>
<comment type="caution">
    <text evidence="1">The sequence shown here is derived from an EMBL/GenBank/DDBJ whole genome shotgun (WGS) entry which is preliminary data.</text>
</comment>
<reference evidence="1 2" key="1">
    <citation type="submission" date="2023-08" db="EMBL/GenBank/DDBJ databases">
        <title>Microbacterium aquilitoris sp. nov. and Microbacterium gwkjibeachense sp. nov., isolated from beach.</title>
        <authorList>
            <person name="Lee S.D."/>
            <person name="Yang H."/>
            <person name="Kim I."/>
        </authorList>
    </citation>
    <scope>NUCLEOTIDE SEQUENCE [LARGE SCALE GENOMIC DNA]</scope>
    <source>
        <strain evidence="1 2">KSW-18</strain>
    </source>
</reference>
<name>A0ABU3GLD1_9MICO</name>
<accession>A0ABU3GLD1</accession>
<gene>
    <name evidence="1" type="ORF">Q9S78_12615</name>
</gene>
<keyword evidence="2" id="KW-1185">Reference proteome</keyword>
<dbReference type="RefSeq" id="WP_311870526.1">
    <property type="nucleotide sequence ID" value="NZ_JAUZVT010000002.1"/>
</dbReference>
<sequence length="71" mass="7766">MTTITISTLDVTVRPTRLEAALWAATTSVQAAVAARMLRRADRAFVRSAAEERIDDTRADVVAHLAHHPRG</sequence>
<evidence type="ECO:0000313" key="2">
    <source>
        <dbReference type="Proteomes" id="UP001262835"/>
    </source>
</evidence>
<evidence type="ECO:0000313" key="1">
    <source>
        <dbReference type="EMBL" id="MDT3331507.1"/>
    </source>
</evidence>
<dbReference type="Proteomes" id="UP001262835">
    <property type="component" value="Unassembled WGS sequence"/>
</dbReference>
<proteinExistence type="predicted"/>
<dbReference type="EMBL" id="JAUZVT010000002">
    <property type="protein sequence ID" value="MDT3331507.1"/>
    <property type="molecule type" value="Genomic_DNA"/>
</dbReference>